<dbReference type="AlphaFoldDB" id="A0A6C0JET2"/>
<dbReference type="InterPro" id="IPR017937">
    <property type="entry name" value="Thioredoxin_CS"/>
</dbReference>
<proteinExistence type="predicted"/>
<dbReference type="PANTHER" id="PTHR10438">
    <property type="entry name" value="THIOREDOXIN"/>
    <property type="match status" value="1"/>
</dbReference>
<dbReference type="PROSITE" id="PS51352">
    <property type="entry name" value="THIOREDOXIN_2"/>
    <property type="match status" value="1"/>
</dbReference>
<sequence>MPGRIVHLKTRHELKEFTKTSNAFIIDFTATWCGPCKTIAPLIETAWEQIKLYFDMVIVDADEGSDICSFMKIKGYPTLVSFINKEMTESVIGADIEGIKHFFNESYTKALS</sequence>
<dbReference type="InterPro" id="IPR050620">
    <property type="entry name" value="Thioredoxin_H-type-like"/>
</dbReference>
<feature type="domain" description="Thioredoxin" evidence="1">
    <location>
        <begin position="1"/>
        <end position="112"/>
    </location>
</feature>
<dbReference type="Pfam" id="PF00085">
    <property type="entry name" value="Thioredoxin"/>
    <property type="match status" value="1"/>
</dbReference>
<dbReference type="PANTHER" id="PTHR10438:SF463">
    <property type="entry name" value="THIOREDOXIN"/>
    <property type="match status" value="1"/>
</dbReference>
<dbReference type="PROSITE" id="PS00194">
    <property type="entry name" value="THIOREDOXIN_1"/>
    <property type="match status" value="1"/>
</dbReference>
<dbReference type="Gene3D" id="3.40.30.10">
    <property type="entry name" value="Glutaredoxin"/>
    <property type="match status" value="1"/>
</dbReference>
<protein>
    <recommendedName>
        <fullName evidence="1">Thioredoxin domain-containing protein</fullName>
    </recommendedName>
</protein>
<reference evidence="2" key="1">
    <citation type="journal article" date="2020" name="Nature">
        <title>Giant virus diversity and host interactions through global metagenomics.</title>
        <authorList>
            <person name="Schulz F."/>
            <person name="Roux S."/>
            <person name="Paez-Espino D."/>
            <person name="Jungbluth S."/>
            <person name="Walsh D.A."/>
            <person name="Denef V.J."/>
            <person name="McMahon K.D."/>
            <person name="Konstantinidis K.T."/>
            <person name="Eloe-Fadrosh E.A."/>
            <person name="Kyrpides N.C."/>
            <person name="Woyke T."/>
        </authorList>
    </citation>
    <scope>NUCLEOTIDE SEQUENCE</scope>
    <source>
        <strain evidence="2">GVMAG-M-3300025880-75</strain>
    </source>
</reference>
<dbReference type="SUPFAM" id="SSF52833">
    <property type="entry name" value="Thioredoxin-like"/>
    <property type="match status" value="1"/>
</dbReference>
<dbReference type="PRINTS" id="PR00421">
    <property type="entry name" value="THIOREDOXIN"/>
</dbReference>
<evidence type="ECO:0000259" key="1">
    <source>
        <dbReference type="PROSITE" id="PS51352"/>
    </source>
</evidence>
<name>A0A6C0JET2_9ZZZZ</name>
<dbReference type="CDD" id="cd02947">
    <property type="entry name" value="TRX_family"/>
    <property type="match status" value="1"/>
</dbReference>
<organism evidence="2">
    <name type="scientific">viral metagenome</name>
    <dbReference type="NCBI Taxonomy" id="1070528"/>
    <lineage>
        <taxon>unclassified sequences</taxon>
        <taxon>metagenomes</taxon>
        <taxon>organismal metagenomes</taxon>
    </lineage>
</organism>
<dbReference type="EMBL" id="MN740355">
    <property type="protein sequence ID" value="QHU02268.1"/>
    <property type="molecule type" value="Genomic_DNA"/>
</dbReference>
<dbReference type="InterPro" id="IPR013766">
    <property type="entry name" value="Thioredoxin_domain"/>
</dbReference>
<evidence type="ECO:0000313" key="2">
    <source>
        <dbReference type="EMBL" id="QHU02268.1"/>
    </source>
</evidence>
<accession>A0A6C0JET2</accession>
<dbReference type="InterPro" id="IPR036249">
    <property type="entry name" value="Thioredoxin-like_sf"/>
</dbReference>